<dbReference type="Proteomes" id="UP001159405">
    <property type="component" value="Unassembled WGS sequence"/>
</dbReference>
<evidence type="ECO:0000313" key="1">
    <source>
        <dbReference type="EMBL" id="CAH3131906.1"/>
    </source>
</evidence>
<name>A0ABN8P3R2_9CNID</name>
<comment type="caution">
    <text evidence="1">The sequence shown here is derived from an EMBL/GenBank/DDBJ whole genome shotgun (WGS) entry which is preliminary data.</text>
</comment>
<organism evidence="1 2">
    <name type="scientific">Porites lobata</name>
    <dbReference type="NCBI Taxonomy" id="104759"/>
    <lineage>
        <taxon>Eukaryota</taxon>
        <taxon>Metazoa</taxon>
        <taxon>Cnidaria</taxon>
        <taxon>Anthozoa</taxon>
        <taxon>Hexacorallia</taxon>
        <taxon>Scleractinia</taxon>
        <taxon>Fungiina</taxon>
        <taxon>Poritidae</taxon>
        <taxon>Porites</taxon>
    </lineage>
</organism>
<dbReference type="EMBL" id="CALNXK010000050">
    <property type="protein sequence ID" value="CAH3131906.1"/>
    <property type="molecule type" value="Genomic_DNA"/>
</dbReference>
<reference evidence="1 2" key="1">
    <citation type="submission" date="2022-05" db="EMBL/GenBank/DDBJ databases">
        <authorList>
            <consortium name="Genoscope - CEA"/>
            <person name="William W."/>
        </authorList>
    </citation>
    <scope>NUCLEOTIDE SEQUENCE [LARGE SCALE GENOMIC DNA]</scope>
</reference>
<sequence>SSHDANELIVKLNSDLAQVQTWLIKNKLQLHPSKSKLLLIGSSAMGRIKNFVLVATLETIYKGLVQPYFEYCTPLWDTCGRFRSRAARVRTGASYDTSSADLIDSLSWQTLDNRRCCAKSILMNKILNDHTTPGLS</sequence>
<evidence type="ECO:0008006" key="3">
    <source>
        <dbReference type="Google" id="ProtNLM"/>
    </source>
</evidence>
<protein>
    <recommendedName>
        <fullName evidence="3">Rna-directed dna polymerase from mobile element jockey-like</fullName>
    </recommendedName>
</protein>
<proteinExistence type="predicted"/>
<evidence type="ECO:0000313" key="2">
    <source>
        <dbReference type="Proteomes" id="UP001159405"/>
    </source>
</evidence>
<feature type="non-terminal residue" evidence="1">
    <location>
        <position position="1"/>
    </location>
</feature>
<gene>
    <name evidence="1" type="ORF">PLOB_00036333</name>
</gene>
<accession>A0ABN8P3R2</accession>
<keyword evidence="2" id="KW-1185">Reference proteome</keyword>